<evidence type="ECO:0000313" key="1">
    <source>
        <dbReference type="EMBL" id="EGF50397.1"/>
    </source>
</evidence>
<organism evidence="1 2">
    <name type="scientific">Bacteroides fluxus YIT 12057</name>
    <dbReference type="NCBI Taxonomy" id="763034"/>
    <lineage>
        <taxon>Bacteria</taxon>
        <taxon>Pseudomonadati</taxon>
        <taxon>Bacteroidota</taxon>
        <taxon>Bacteroidia</taxon>
        <taxon>Bacteroidales</taxon>
        <taxon>Bacteroidaceae</taxon>
        <taxon>Bacteroides</taxon>
    </lineage>
</organism>
<evidence type="ECO:0008006" key="3">
    <source>
        <dbReference type="Google" id="ProtNLM"/>
    </source>
</evidence>
<keyword evidence="2" id="KW-1185">Reference proteome</keyword>
<dbReference type="AlphaFoldDB" id="F3PYH6"/>
<evidence type="ECO:0000313" key="2">
    <source>
        <dbReference type="Proteomes" id="UP000003416"/>
    </source>
</evidence>
<sequence>MRHKYHLIPVLLIAGITLSTGLSGCKKKDMSLKLNEPRNIKGVISYKRSFGDLNEKHLKTAQAIGIRPLASREEAEEMKEKLRHITTNERYAVDSLTHSIPYLIPGAANLLDSIGSNFLDSLESKGLNPNKVIVTSVLRTKDDVKRLRRRNGNASLNSAHFYGTTFDVSWKRFQKIEDEDGRPLQDVSADTLKLVLSEVLRDLKQADRCYIKYELKQGCFHITTRGK</sequence>
<dbReference type="PROSITE" id="PS51257">
    <property type="entry name" value="PROKAR_LIPOPROTEIN"/>
    <property type="match status" value="1"/>
</dbReference>
<dbReference type="GeneID" id="86051158"/>
<dbReference type="Pfam" id="PF18979">
    <property type="entry name" value="DUF5715"/>
    <property type="match status" value="1"/>
</dbReference>
<dbReference type="EMBL" id="AFBN01000109">
    <property type="protein sequence ID" value="EGF50397.1"/>
    <property type="molecule type" value="Genomic_DNA"/>
</dbReference>
<dbReference type="eggNOG" id="ENOG502ZX6Q">
    <property type="taxonomic scope" value="Bacteria"/>
</dbReference>
<reference evidence="1 2" key="1">
    <citation type="submission" date="2011-02" db="EMBL/GenBank/DDBJ databases">
        <authorList>
            <person name="Weinstock G."/>
            <person name="Sodergren E."/>
            <person name="Clifton S."/>
            <person name="Fulton L."/>
            <person name="Fulton B."/>
            <person name="Courtney L."/>
            <person name="Fronick C."/>
            <person name="Harrison M."/>
            <person name="Strong C."/>
            <person name="Farmer C."/>
            <person name="Delahaunty K."/>
            <person name="Markovic C."/>
            <person name="Hall O."/>
            <person name="Minx P."/>
            <person name="Tomlinson C."/>
            <person name="Mitreva M."/>
            <person name="Hou S."/>
            <person name="Chen J."/>
            <person name="Wollam A."/>
            <person name="Pepin K.H."/>
            <person name="Johnson M."/>
            <person name="Bhonagiri V."/>
            <person name="Zhang X."/>
            <person name="Suruliraj S."/>
            <person name="Warren W."/>
            <person name="Chinwalla A."/>
            <person name="Mardis E.R."/>
            <person name="Wilson R.K."/>
        </authorList>
    </citation>
    <scope>NUCLEOTIDE SEQUENCE [LARGE SCALE GENOMIC DNA]</scope>
    <source>
        <strain evidence="1 2">YIT 12057</strain>
    </source>
</reference>
<dbReference type="STRING" id="763034.HMPREF9446_03824"/>
<dbReference type="RefSeq" id="WP_009126992.1">
    <property type="nucleotide sequence ID" value="NZ_GL882694.1"/>
</dbReference>
<dbReference type="InterPro" id="IPR043769">
    <property type="entry name" value="DUF5715"/>
</dbReference>
<gene>
    <name evidence="1" type="ORF">HMPREF9446_03824</name>
</gene>
<dbReference type="HOGENOM" id="CLU_070052_1_0_10"/>
<dbReference type="Proteomes" id="UP000003416">
    <property type="component" value="Unassembled WGS sequence"/>
</dbReference>
<accession>F3PYH6</accession>
<proteinExistence type="predicted"/>
<protein>
    <recommendedName>
        <fullName evidence="3">Lipoprotein</fullName>
    </recommendedName>
</protein>
<comment type="caution">
    <text evidence="1">The sequence shown here is derived from an EMBL/GenBank/DDBJ whole genome shotgun (WGS) entry which is preliminary data.</text>
</comment>
<name>F3PYH6_9BACE</name>